<dbReference type="EMBL" id="VSSQ01039335">
    <property type="protein sequence ID" value="MPM92388.1"/>
    <property type="molecule type" value="Genomic_DNA"/>
</dbReference>
<dbReference type="Pfam" id="PF00990">
    <property type="entry name" value="GGDEF"/>
    <property type="match status" value="1"/>
</dbReference>
<feature type="transmembrane region" description="Helical" evidence="1">
    <location>
        <begin position="7"/>
        <end position="25"/>
    </location>
</feature>
<dbReference type="SMART" id="SM00267">
    <property type="entry name" value="GGDEF"/>
    <property type="match status" value="1"/>
</dbReference>
<protein>
    <recommendedName>
        <fullName evidence="2">GGDEF domain-containing protein</fullName>
    </recommendedName>
</protein>
<evidence type="ECO:0000256" key="1">
    <source>
        <dbReference type="SAM" id="Phobius"/>
    </source>
</evidence>
<gene>
    <name evidence="3" type="ORF">SDC9_139523</name>
</gene>
<dbReference type="NCBIfam" id="TIGR00254">
    <property type="entry name" value="GGDEF"/>
    <property type="match status" value="1"/>
</dbReference>
<feature type="transmembrane region" description="Helical" evidence="1">
    <location>
        <begin position="80"/>
        <end position="99"/>
    </location>
</feature>
<dbReference type="AlphaFoldDB" id="A0A645DTC6"/>
<dbReference type="InterPro" id="IPR050469">
    <property type="entry name" value="Diguanylate_Cyclase"/>
</dbReference>
<dbReference type="PANTHER" id="PTHR45138:SF9">
    <property type="entry name" value="DIGUANYLATE CYCLASE DGCM-RELATED"/>
    <property type="match status" value="1"/>
</dbReference>
<feature type="transmembrane region" description="Helical" evidence="1">
    <location>
        <begin position="31"/>
        <end position="48"/>
    </location>
</feature>
<accession>A0A645DTC6</accession>
<reference evidence="3" key="1">
    <citation type="submission" date="2019-08" db="EMBL/GenBank/DDBJ databases">
        <authorList>
            <person name="Kucharzyk K."/>
            <person name="Murdoch R.W."/>
            <person name="Higgins S."/>
            <person name="Loffler F."/>
        </authorList>
    </citation>
    <scope>NUCLEOTIDE SEQUENCE</scope>
</reference>
<organism evidence="3">
    <name type="scientific">bioreactor metagenome</name>
    <dbReference type="NCBI Taxonomy" id="1076179"/>
    <lineage>
        <taxon>unclassified sequences</taxon>
        <taxon>metagenomes</taxon>
        <taxon>ecological metagenomes</taxon>
    </lineage>
</organism>
<name>A0A645DTC6_9ZZZZ</name>
<dbReference type="InterPro" id="IPR029787">
    <property type="entry name" value="Nucleotide_cyclase"/>
</dbReference>
<dbReference type="InterPro" id="IPR000160">
    <property type="entry name" value="GGDEF_dom"/>
</dbReference>
<feature type="domain" description="GGDEF" evidence="2">
    <location>
        <begin position="144"/>
        <end position="275"/>
    </location>
</feature>
<dbReference type="SUPFAM" id="SSF55073">
    <property type="entry name" value="Nucleotide cyclase"/>
    <property type="match status" value="1"/>
</dbReference>
<evidence type="ECO:0000259" key="2">
    <source>
        <dbReference type="PROSITE" id="PS50887"/>
    </source>
</evidence>
<dbReference type="FunFam" id="3.30.70.270:FF:000001">
    <property type="entry name" value="Diguanylate cyclase domain protein"/>
    <property type="match status" value="1"/>
</dbReference>
<dbReference type="GO" id="GO:0052621">
    <property type="term" value="F:diguanylate cyclase activity"/>
    <property type="evidence" value="ECO:0007669"/>
    <property type="project" value="TreeGrafter"/>
</dbReference>
<evidence type="ECO:0000313" key="3">
    <source>
        <dbReference type="EMBL" id="MPM92388.1"/>
    </source>
</evidence>
<comment type="caution">
    <text evidence="3">The sequence shown here is derived from an EMBL/GenBank/DDBJ whole genome shotgun (WGS) entry which is preliminary data.</text>
</comment>
<dbReference type="PANTHER" id="PTHR45138">
    <property type="entry name" value="REGULATORY COMPONENTS OF SENSORY TRANSDUCTION SYSTEM"/>
    <property type="match status" value="1"/>
</dbReference>
<keyword evidence="1" id="KW-1133">Transmembrane helix</keyword>
<dbReference type="CDD" id="cd01949">
    <property type="entry name" value="GGDEF"/>
    <property type="match status" value="1"/>
</dbReference>
<dbReference type="PROSITE" id="PS50887">
    <property type="entry name" value="GGDEF"/>
    <property type="match status" value="1"/>
</dbReference>
<dbReference type="InterPro" id="IPR043128">
    <property type="entry name" value="Rev_trsase/Diguanyl_cyclase"/>
</dbReference>
<dbReference type="Gene3D" id="3.30.70.270">
    <property type="match status" value="1"/>
</dbReference>
<keyword evidence="1" id="KW-0472">Membrane</keyword>
<feature type="transmembrane region" description="Helical" evidence="1">
    <location>
        <begin position="55"/>
        <end position="74"/>
    </location>
</feature>
<proteinExistence type="predicted"/>
<keyword evidence="1" id="KW-0812">Transmembrane</keyword>
<sequence length="279" mass="31640">MKKHPLYGLYITFSVLFLFAIYLSVIHSPNMRATILLGAFCIMPLGFIDRPGRMNLFAAFWLAVHTILAFYLKPQYALDDTINCLCLAILGCFLGNMMVRARLEGYEARRLLTIEKETDVLTGLFNRRKLFETLVALETADAEKPAGVLMLDIDHFKDFNDSYGHAAGDRCLEHFGKVMTNFMQNFRLHFYRYGGEEFVAMAYGYGEKELFSIAESLRIAVQSADMDGHKTTVSIGAVYCGNEQVLNYEKVIDRADKAVYTAKQAGRNRVCVEQNEVPE</sequence>